<dbReference type="GO" id="GO:0000049">
    <property type="term" value="F:tRNA binding"/>
    <property type="evidence" value="ECO:0007669"/>
    <property type="project" value="InterPro"/>
</dbReference>
<dbReference type="NCBIfam" id="TIGR00392">
    <property type="entry name" value="ileS"/>
    <property type="match status" value="1"/>
</dbReference>
<reference evidence="14 15" key="1">
    <citation type="journal article" date="2017" name="ISME J.">
        <title>Genome of 'Ca. Desulfovibrio trichonymphae', an H2-oxidizing bacterium in a tripartite symbiotic system within a protist cell in the termite gut.</title>
        <authorList>
            <person name="Kuwahara H."/>
            <person name="Yuki M."/>
            <person name="Izawa K."/>
            <person name="Ohkuma M."/>
            <person name="Hongoh Y."/>
        </authorList>
    </citation>
    <scope>NUCLEOTIDE SEQUENCE [LARGE SCALE GENOMIC DNA]</scope>
    <source>
        <strain evidence="14 15">Rs-N31</strain>
    </source>
</reference>
<keyword evidence="15" id="KW-1185">Reference proteome</keyword>
<dbReference type="GO" id="GO:0008270">
    <property type="term" value="F:zinc ion binding"/>
    <property type="evidence" value="ECO:0007669"/>
    <property type="project" value="UniProtKB-UniRule"/>
</dbReference>
<dbReference type="InterPro" id="IPR001412">
    <property type="entry name" value="aa-tRNA-synth_I_CS"/>
</dbReference>
<dbReference type="AlphaFoldDB" id="A0A1J1DUV9"/>
<dbReference type="EC" id="6.1.1.5" evidence="10"/>
<dbReference type="RefSeq" id="WP_096400120.1">
    <property type="nucleotide sequence ID" value="NZ_AP017368.1"/>
</dbReference>
<dbReference type="Gene3D" id="1.10.730.20">
    <property type="match status" value="1"/>
</dbReference>
<comment type="function">
    <text evidence="8 10">Catalyzes the attachment of isoleucine to tRNA(Ile). As IleRS can inadvertently accommodate and process structurally similar amino acids such as valine, to avoid such errors it has two additional distinct tRNA(Ile)-dependent editing activities. One activity is designated as 'pretransfer' editing and involves the hydrolysis of activated Val-AMP. The other activity is designated 'posttransfer' editing and involves deacylation of mischarged Val-tRNA(Ile).</text>
</comment>
<evidence type="ECO:0000256" key="6">
    <source>
        <dbReference type="ARBA" id="ARBA00022917"/>
    </source>
</evidence>
<dbReference type="InterPro" id="IPR013155">
    <property type="entry name" value="M/V/L/I-tRNA-synth_anticd-bd"/>
</dbReference>
<evidence type="ECO:0000313" key="15">
    <source>
        <dbReference type="Proteomes" id="UP000242645"/>
    </source>
</evidence>
<comment type="catalytic activity">
    <reaction evidence="9 10">
        <text>tRNA(Ile) + L-isoleucine + ATP = L-isoleucyl-tRNA(Ile) + AMP + diphosphate</text>
        <dbReference type="Rhea" id="RHEA:11060"/>
        <dbReference type="Rhea" id="RHEA-COMP:9666"/>
        <dbReference type="Rhea" id="RHEA-COMP:9695"/>
        <dbReference type="ChEBI" id="CHEBI:30616"/>
        <dbReference type="ChEBI" id="CHEBI:33019"/>
        <dbReference type="ChEBI" id="CHEBI:58045"/>
        <dbReference type="ChEBI" id="CHEBI:78442"/>
        <dbReference type="ChEBI" id="CHEBI:78528"/>
        <dbReference type="ChEBI" id="CHEBI:456215"/>
        <dbReference type="EC" id="6.1.1.5"/>
    </reaction>
</comment>
<keyword evidence="3 10" id="KW-0436">Ligase</keyword>
<dbReference type="InterPro" id="IPR009080">
    <property type="entry name" value="tRNAsynth_Ia_anticodon-bd"/>
</dbReference>
<proteinExistence type="inferred from homology"/>
<dbReference type="Pfam" id="PF08264">
    <property type="entry name" value="Anticodon_1"/>
    <property type="match status" value="1"/>
</dbReference>
<keyword evidence="7 10" id="KW-0030">Aminoacyl-tRNA synthetase</keyword>
<dbReference type="GO" id="GO:0005524">
    <property type="term" value="F:ATP binding"/>
    <property type="evidence" value="ECO:0007669"/>
    <property type="project" value="UniProtKB-UniRule"/>
</dbReference>
<accession>A0A1J1DUV9</accession>
<evidence type="ECO:0000256" key="3">
    <source>
        <dbReference type="ARBA" id="ARBA00022598"/>
    </source>
</evidence>
<comment type="domain">
    <text evidence="10">IleRS has two distinct active sites: one for aminoacylation and one for editing. The misactivated valine is translocated from the active site to the editing site, which sterically excludes the correctly activated isoleucine. The single editing site contains two valyl binding pockets, one specific for each substrate (Val-AMP or Val-tRNA(Ile)).</text>
</comment>
<feature type="binding site" evidence="10">
    <location>
        <position position="906"/>
    </location>
    <ligand>
        <name>Zn(2+)</name>
        <dbReference type="ChEBI" id="CHEBI:29105"/>
    </ligand>
</feature>
<organism evidence="14 15">
    <name type="scientific">Candidatus Desulfovibrio trichonymphae</name>
    <dbReference type="NCBI Taxonomy" id="1725232"/>
    <lineage>
        <taxon>Bacteria</taxon>
        <taxon>Pseudomonadati</taxon>
        <taxon>Thermodesulfobacteriota</taxon>
        <taxon>Desulfovibrionia</taxon>
        <taxon>Desulfovibrionales</taxon>
        <taxon>Desulfovibrionaceae</taxon>
        <taxon>Desulfovibrio</taxon>
    </lineage>
</organism>
<evidence type="ECO:0000313" key="14">
    <source>
        <dbReference type="EMBL" id="BAV92517.1"/>
    </source>
</evidence>
<dbReference type="Gene3D" id="1.10.10.830">
    <property type="entry name" value="Ile-tRNA synthetase CP2 domain-like"/>
    <property type="match status" value="1"/>
</dbReference>
<keyword evidence="6 10" id="KW-0648">Protein biosynthesis</keyword>
<dbReference type="InterPro" id="IPR010663">
    <property type="entry name" value="Znf_FPG/IleRS"/>
</dbReference>
<dbReference type="InterPro" id="IPR014729">
    <property type="entry name" value="Rossmann-like_a/b/a_fold"/>
</dbReference>
<keyword evidence="4 10" id="KW-0547">Nucleotide-binding</keyword>
<gene>
    <name evidence="10 14" type="primary">ileS</name>
    <name evidence="14" type="ORF">RSDT_1005</name>
</gene>
<feature type="binding site" evidence="10">
    <location>
        <position position="926"/>
    </location>
    <ligand>
        <name>Zn(2+)</name>
        <dbReference type="ChEBI" id="CHEBI:29105"/>
    </ligand>
</feature>
<dbReference type="SUPFAM" id="SSF52374">
    <property type="entry name" value="Nucleotidylyl transferase"/>
    <property type="match status" value="1"/>
</dbReference>
<keyword evidence="10" id="KW-0479">Metal-binding</keyword>
<comment type="cofactor">
    <cofactor evidence="10">
        <name>Zn(2+)</name>
        <dbReference type="ChEBI" id="CHEBI:29105"/>
    </cofactor>
    <text evidence="10">Binds 1 zinc ion per subunit.</text>
</comment>
<evidence type="ECO:0000256" key="10">
    <source>
        <dbReference type="HAMAP-Rule" id="MF_02002"/>
    </source>
</evidence>
<evidence type="ECO:0000256" key="7">
    <source>
        <dbReference type="ARBA" id="ARBA00023146"/>
    </source>
</evidence>
<dbReference type="InterPro" id="IPR002300">
    <property type="entry name" value="aa-tRNA-synth_Ia"/>
</dbReference>
<feature type="binding site" evidence="10">
    <location>
        <position position="610"/>
    </location>
    <ligand>
        <name>ATP</name>
        <dbReference type="ChEBI" id="CHEBI:30616"/>
    </ligand>
</feature>
<dbReference type="CDD" id="cd07960">
    <property type="entry name" value="Anticodon_Ia_Ile_BEm"/>
    <property type="match status" value="1"/>
</dbReference>
<feature type="domain" description="Zinc finger FPG/IleRS-type" evidence="12">
    <location>
        <begin position="903"/>
        <end position="930"/>
    </location>
</feature>
<comment type="subcellular location">
    <subcellularLocation>
        <location evidence="10">Cytoplasm</location>
    </subcellularLocation>
</comment>
<evidence type="ECO:0000259" key="12">
    <source>
        <dbReference type="Pfam" id="PF06827"/>
    </source>
</evidence>
<dbReference type="GO" id="GO:0006428">
    <property type="term" value="P:isoleucyl-tRNA aminoacylation"/>
    <property type="evidence" value="ECO:0007669"/>
    <property type="project" value="UniProtKB-UniRule"/>
</dbReference>
<dbReference type="Pfam" id="PF06827">
    <property type="entry name" value="zf-FPG_IleRS"/>
    <property type="match status" value="1"/>
</dbReference>
<comment type="subunit">
    <text evidence="10">Monomer.</text>
</comment>
<name>A0A1J1DUV9_9BACT</name>
<keyword evidence="2 10" id="KW-0963">Cytoplasm</keyword>
<dbReference type="InterPro" id="IPR023585">
    <property type="entry name" value="Ile-tRNA-ligase_type1"/>
</dbReference>
<keyword evidence="5 10" id="KW-0067">ATP-binding</keyword>
<feature type="binding site" evidence="10">
    <location>
        <position position="929"/>
    </location>
    <ligand>
        <name>Zn(2+)</name>
        <dbReference type="ChEBI" id="CHEBI:29105"/>
    </ligand>
</feature>
<evidence type="ECO:0000256" key="9">
    <source>
        <dbReference type="ARBA" id="ARBA00048359"/>
    </source>
</evidence>
<dbReference type="PRINTS" id="PR00984">
    <property type="entry name" value="TRNASYNTHILE"/>
</dbReference>
<dbReference type="CDD" id="cd00818">
    <property type="entry name" value="IleRS_core"/>
    <property type="match status" value="1"/>
</dbReference>
<dbReference type="InterPro" id="IPR002301">
    <property type="entry name" value="Ile-tRNA-ligase"/>
</dbReference>
<dbReference type="InterPro" id="IPR009008">
    <property type="entry name" value="Val/Leu/Ile-tRNA-synth_edit"/>
</dbReference>
<evidence type="ECO:0000256" key="8">
    <source>
        <dbReference type="ARBA" id="ARBA00025217"/>
    </source>
</evidence>
<keyword evidence="10" id="KW-0862">Zinc</keyword>
<feature type="binding site" evidence="10">
    <location>
        <position position="909"/>
    </location>
    <ligand>
        <name>Zn(2+)</name>
        <dbReference type="ChEBI" id="CHEBI:29105"/>
    </ligand>
</feature>
<evidence type="ECO:0000256" key="2">
    <source>
        <dbReference type="ARBA" id="ARBA00022490"/>
    </source>
</evidence>
<dbReference type="SUPFAM" id="SSF50677">
    <property type="entry name" value="ValRS/IleRS/LeuRS editing domain"/>
    <property type="match status" value="1"/>
</dbReference>
<dbReference type="Gene3D" id="3.40.50.620">
    <property type="entry name" value="HUPs"/>
    <property type="match status" value="2"/>
</dbReference>
<dbReference type="Pfam" id="PF00133">
    <property type="entry name" value="tRNA-synt_1"/>
    <property type="match status" value="1"/>
</dbReference>
<feature type="binding site" evidence="10">
    <location>
        <position position="566"/>
    </location>
    <ligand>
        <name>L-isoleucyl-5'-AMP</name>
        <dbReference type="ChEBI" id="CHEBI:178002"/>
    </ligand>
</feature>
<comment type="similarity">
    <text evidence="1 10">Belongs to the class-I aminoacyl-tRNA synthetase family. IleS type 1 subfamily.</text>
</comment>
<dbReference type="GO" id="GO:0004822">
    <property type="term" value="F:isoleucine-tRNA ligase activity"/>
    <property type="evidence" value="ECO:0007669"/>
    <property type="project" value="UniProtKB-UniRule"/>
</dbReference>
<feature type="short sequence motif" description="'HIGH' region" evidence="10">
    <location>
        <begin position="58"/>
        <end position="68"/>
    </location>
</feature>
<dbReference type="GO" id="GO:0002161">
    <property type="term" value="F:aminoacyl-tRNA deacylase activity"/>
    <property type="evidence" value="ECO:0007669"/>
    <property type="project" value="InterPro"/>
</dbReference>
<dbReference type="InterPro" id="IPR033708">
    <property type="entry name" value="Anticodon_Ile_BEm"/>
</dbReference>
<dbReference type="Proteomes" id="UP000242645">
    <property type="component" value="Chromosome"/>
</dbReference>
<dbReference type="OrthoDB" id="9810365at2"/>
<sequence>MSDYKKTLNLPKTDFPMKANLVQREPEILKKWEETRAFDAMVQASSNRGEYVLHDGPPYANGHIHLGTALNKILKDIIVKSRNMQGFTASYVPGWDCHGLPIEHKMEQQLKEKKKTLSTHVVRKLCREYAAGWIDVQRKEFKRLGVLGAWDAPYMSMDPAYEGATARELADFVEKGSVLRAKKPIYWCCSCHTALAEAEVEYHDRISPSVYVAFPLPDAALSKLFPMADPAGASVVIWTTTPWTLPDNMAVCLHPEFVYLLVEINGAQFLLAEDRLAPCADLFAWKHPHILGRASGAQLEGLVARHPFYDRPSPLTLGIHVTLDAGTGCVHTAPGHGREDYDVALKYGLEVYSPLDDDGCFLPAVPLFAGMNVMEANPAVLAVLEEASALLWQGRLEHSYPHCWRCKQPVIFRATTQWFISMEKNDLRDRALETINSDVHWIPAWGRERIYNMIESRPDWCISRQRQWGVPIMALLCEDCGEAWNDPAWMRDMADRFVSHPTGCDYWFEADIREITPKDLRCPHCDGRCWKKETDILDVWFDSGTSFAAVLEKRPELRFPADMYLEGSDQYRGWFHSSLLASLGTRGRAPYRAVLTHGYVVDGEGRKMSKSVGNVIAPQELIEKFGAEIVRLWVSSVDYREDIRISDQILGRLVDAYRRIRNTCRFILGNLTDLVPQALLPLGALTPLDRFALDAAVRTHKRVQEAYAEFEFHKVYHCLHNYCVTDLSAIYLDIVKDRLYAQGAEDTLRRSALTALWHILSLLLRDMAPVLSFTAEEIFSHLPAALRGSAPTVFALPPISLDACKLDEDRRNGWRALLSVRGVVTKAIEVLRRDGIIGHSLDTRVTLFVSDGLRGQLDALHTDLRAVCIVSQLEVADLSVAPQSAFRDADVAGLAIGVEKARGEKCERCWIYSTELGSDPARLGLCPRCAGVLRGSAKINQGRRNATSL</sequence>
<dbReference type="KEGG" id="dtr:RSDT_1005"/>
<evidence type="ECO:0000256" key="1">
    <source>
        <dbReference type="ARBA" id="ARBA00006887"/>
    </source>
</evidence>
<feature type="domain" description="Aminoacyl-tRNA synthetase class Ia" evidence="11">
    <location>
        <begin position="28"/>
        <end position="646"/>
    </location>
</feature>
<feature type="short sequence motif" description="'KMSKS' region" evidence="10">
    <location>
        <begin position="607"/>
        <end position="611"/>
    </location>
</feature>
<dbReference type="PROSITE" id="PS00178">
    <property type="entry name" value="AA_TRNA_LIGASE_I"/>
    <property type="match status" value="1"/>
</dbReference>
<dbReference type="PANTHER" id="PTHR42765">
    <property type="entry name" value="SOLEUCYL-TRNA SYNTHETASE"/>
    <property type="match status" value="1"/>
</dbReference>
<feature type="domain" description="Methionyl/Valyl/Leucyl/Isoleucyl-tRNA synthetase anticodon-binding" evidence="13">
    <location>
        <begin position="689"/>
        <end position="846"/>
    </location>
</feature>
<dbReference type="InterPro" id="IPR050081">
    <property type="entry name" value="Ile-tRNA_ligase"/>
</dbReference>
<dbReference type="PANTHER" id="PTHR42765:SF1">
    <property type="entry name" value="ISOLEUCINE--TRNA LIGASE, MITOCHONDRIAL"/>
    <property type="match status" value="1"/>
</dbReference>
<dbReference type="HAMAP" id="MF_02002">
    <property type="entry name" value="Ile_tRNA_synth_type1"/>
    <property type="match status" value="1"/>
</dbReference>
<evidence type="ECO:0000256" key="5">
    <source>
        <dbReference type="ARBA" id="ARBA00022840"/>
    </source>
</evidence>
<evidence type="ECO:0000256" key="4">
    <source>
        <dbReference type="ARBA" id="ARBA00022741"/>
    </source>
</evidence>
<dbReference type="GO" id="GO:0005829">
    <property type="term" value="C:cytosol"/>
    <property type="evidence" value="ECO:0007669"/>
    <property type="project" value="TreeGrafter"/>
</dbReference>
<protein>
    <recommendedName>
        <fullName evidence="10">Isoleucine--tRNA ligase</fullName>
        <ecNumber evidence="10">6.1.1.5</ecNumber>
    </recommendedName>
    <alternativeName>
        <fullName evidence="10">Isoleucyl-tRNA synthetase</fullName>
        <shortName evidence="10">IleRS</shortName>
    </alternativeName>
</protein>
<dbReference type="Gene3D" id="3.90.740.10">
    <property type="entry name" value="Valyl/Leucyl/Isoleucyl-tRNA synthetase, editing domain"/>
    <property type="match status" value="1"/>
</dbReference>
<dbReference type="EMBL" id="AP017368">
    <property type="protein sequence ID" value="BAV92517.1"/>
    <property type="molecule type" value="Genomic_DNA"/>
</dbReference>
<evidence type="ECO:0000259" key="13">
    <source>
        <dbReference type="Pfam" id="PF08264"/>
    </source>
</evidence>
<dbReference type="SUPFAM" id="SSF47323">
    <property type="entry name" value="Anticodon-binding domain of a subclass of class I aminoacyl-tRNA synthetases"/>
    <property type="match status" value="1"/>
</dbReference>
<evidence type="ECO:0000259" key="11">
    <source>
        <dbReference type="Pfam" id="PF00133"/>
    </source>
</evidence>